<name>A0AAD6X0F1_9AGAR</name>
<evidence type="ECO:0000313" key="2">
    <source>
        <dbReference type="EMBL" id="KAJ7030231.1"/>
    </source>
</evidence>
<protein>
    <submittedName>
        <fullName evidence="2">Uncharacterized protein</fullName>
    </submittedName>
</protein>
<accession>A0AAD6X0F1</accession>
<reference evidence="2" key="1">
    <citation type="submission" date="2023-03" db="EMBL/GenBank/DDBJ databases">
        <title>Massive genome expansion in bonnet fungi (Mycena s.s.) driven by repeated elements and novel gene families across ecological guilds.</title>
        <authorList>
            <consortium name="Lawrence Berkeley National Laboratory"/>
            <person name="Harder C.B."/>
            <person name="Miyauchi S."/>
            <person name="Viragh M."/>
            <person name="Kuo A."/>
            <person name="Thoen E."/>
            <person name="Andreopoulos B."/>
            <person name="Lu D."/>
            <person name="Skrede I."/>
            <person name="Drula E."/>
            <person name="Henrissat B."/>
            <person name="Morin E."/>
            <person name="Kohler A."/>
            <person name="Barry K."/>
            <person name="LaButti K."/>
            <person name="Morin E."/>
            <person name="Salamov A."/>
            <person name="Lipzen A."/>
            <person name="Mereny Z."/>
            <person name="Hegedus B."/>
            <person name="Baldrian P."/>
            <person name="Stursova M."/>
            <person name="Weitz H."/>
            <person name="Taylor A."/>
            <person name="Grigoriev I.V."/>
            <person name="Nagy L.G."/>
            <person name="Martin F."/>
            <person name="Kauserud H."/>
        </authorList>
    </citation>
    <scope>NUCLEOTIDE SEQUENCE</scope>
    <source>
        <strain evidence="2">CBHHK200</strain>
    </source>
</reference>
<evidence type="ECO:0000313" key="3">
    <source>
        <dbReference type="Proteomes" id="UP001218188"/>
    </source>
</evidence>
<proteinExistence type="predicted"/>
<gene>
    <name evidence="2" type="ORF">C8F04DRAFT_1368002</name>
</gene>
<comment type="caution">
    <text evidence="2">The sequence shown here is derived from an EMBL/GenBank/DDBJ whole genome shotgun (WGS) entry which is preliminary data.</text>
</comment>
<dbReference type="EMBL" id="JARJCM010000093">
    <property type="protein sequence ID" value="KAJ7030231.1"/>
    <property type="molecule type" value="Genomic_DNA"/>
</dbReference>
<evidence type="ECO:0000256" key="1">
    <source>
        <dbReference type="SAM" id="MobiDB-lite"/>
    </source>
</evidence>
<dbReference type="AlphaFoldDB" id="A0AAD6X0F1"/>
<keyword evidence="3" id="KW-1185">Reference proteome</keyword>
<dbReference type="Proteomes" id="UP001218188">
    <property type="component" value="Unassembled WGS sequence"/>
</dbReference>
<feature type="region of interest" description="Disordered" evidence="1">
    <location>
        <begin position="78"/>
        <end position="114"/>
    </location>
</feature>
<organism evidence="2 3">
    <name type="scientific">Mycena alexandri</name>
    <dbReference type="NCBI Taxonomy" id="1745969"/>
    <lineage>
        <taxon>Eukaryota</taxon>
        <taxon>Fungi</taxon>
        <taxon>Dikarya</taxon>
        <taxon>Basidiomycota</taxon>
        <taxon>Agaricomycotina</taxon>
        <taxon>Agaricomycetes</taxon>
        <taxon>Agaricomycetidae</taxon>
        <taxon>Agaricales</taxon>
        <taxon>Marasmiineae</taxon>
        <taxon>Mycenaceae</taxon>
        <taxon>Mycena</taxon>
    </lineage>
</organism>
<sequence length="299" mass="33408">MLGFLLVDGGDFSRREPLLRRRFRDLGTKQPADHKLVLFVPPSFNRRANYLSSNRALLSPPARDEHFQHCQCPNTCTTTRMHRPSSAREATTPAVPHRRRRYPDHVHDQPDSALSPRHLHLAHSNSRPDQQQHAVQRQGAICNTCSAGCQSLSLPHRALQRSLHYSAVRAPHATVIPHPQHAVHPFSPFHIANADCIPAAATALCAIPTLDMLPYAHFSTLHIAARLRNTHCIPSTPLSAPDTPTIVRQRGQRDPLSALHRDPKFNMCCGSAAFFSARTQSVKIPRSARLQPSRARMCM</sequence>